<comment type="caution">
    <text evidence="1">The sequence shown here is derived from an EMBL/GenBank/DDBJ whole genome shotgun (WGS) entry which is preliminary data.</text>
</comment>
<accession>A0A5B7GH87</accession>
<protein>
    <submittedName>
        <fullName evidence="1">Uncharacterized protein</fullName>
    </submittedName>
</protein>
<evidence type="ECO:0000313" key="1">
    <source>
        <dbReference type="EMBL" id="MPC56567.1"/>
    </source>
</evidence>
<name>A0A5B7GH87_PORTR</name>
<gene>
    <name evidence="1" type="ORF">E2C01_050529</name>
</gene>
<proteinExistence type="predicted"/>
<dbReference type="AlphaFoldDB" id="A0A5B7GH87"/>
<dbReference type="EMBL" id="VSRR010014040">
    <property type="protein sequence ID" value="MPC56567.1"/>
    <property type="molecule type" value="Genomic_DNA"/>
</dbReference>
<evidence type="ECO:0000313" key="2">
    <source>
        <dbReference type="Proteomes" id="UP000324222"/>
    </source>
</evidence>
<sequence length="80" mass="8597">MEPCNTSCLSAHPLHTATCSLLPALPSHHHYIATTTITTTAITTTTTTTLCTVLPSQVDTRGWEDFDLVSRVAIKIVKCG</sequence>
<dbReference type="Proteomes" id="UP000324222">
    <property type="component" value="Unassembled WGS sequence"/>
</dbReference>
<reference evidence="1 2" key="1">
    <citation type="submission" date="2019-05" db="EMBL/GenBank/DDBJ databases">
        <title>Another draft genome of Portunus trituberculatus and its Hox gene families provides insights of decapod evolution.</title>
        <authorList>
            <person name="Jeong J.-H."/>
            <person name="Song I."/>
            <person name="Kim S."/>
            <person name="Choi T."/>
            <person name="Kim D."/>
            <person name="Ryu S."/>
            <person name="Kim W."/>
        </authorList>
    </citation>
    <scope>NUCLEOTIDE SEQUENCE [LARGE SCALE GENOMIC DNA]</scope>
    <source>
        <tissue evidence="1">Muscle</tissue>
    </source>
</reference>
<organism evidence="1 2">
    <name type="scientific">Portunus trituberculatus</name>
    <name type="common">Swimming crab</name>
    <name type="synonym">Neptunus trituberculatus</name>
    <dbReference type="NCBI Taxonomy" id="210409"/>
    <lineage>
        <taxon>Eukaryota</taxon>
        <taxon>Metazoa</taxon>
        <taxon>Ecdysozoa</taxon>
        <taxon>Arthropoda</taxon>
        <taxon>Crustacea</taxon>
        <taxon>Multicrustacea</taxon>
        <taxon>Malacostraca</taxon>
        <taxon>Eumalacostraca</taxon>
        <taxon>Eucarida</taxon>
        <taxon>Decapoda</taxon>
        <taxon>Pleocyemata</taxon>
        <taxon>Brachyura</taxon>
        <taxon>Eubrachyura</taxon>
        <taxon>Portunoidea</taxon>
        <taxon>Portunidae</taxon>
        <taxon>Portuninae</taxon>
        <taxon>Portunus</taxon>
    </lineage>
</organism>
<keyword evidence="2" id="KW-1185">Reference proteome</keyword>